<sequence>MDDQTWRATFQARIHALELLFIQVAAAAELKNPGLVTQLGPMAEGSFTALEPQIPDHIARVRAQITELQTMVQAELSHRPLPPTLPSSGIN</sequence>
<dbReference type="AlphaFoldDB" id="A0AB39KXA7"/>
<accession>A0AB39KXA7</accession>
<dbReference type="EMBL" id="CP158375">
    <property type="protein sequence ID" value="XDO98280.1"/>
    <property type="molecule type" value="Genomic_DNA"/>
</dbReference>
<evidence type="ECO:0000313" key="1">
    <source>
        <dbReference type="EMBL" id="XDO98280.1"/>
    </source>
</evidence>
<dbReference type="RefSeq" id="WP_369062063.1">
    <property type="nucleotide sequence ID" value="NZ_CP158375.1"/>
</dbReference>
<reference evidence="1" key="1">
    <citation type="submission" date="2024-06" db="EMBL/GenBank/DDBJ databases">
        <title>Caulobacter inopinatus, sp. nov.</title>
        <authorList>
            <person name="Donachie S.P."/>
        </authorList>
    </citation>
    <scope>NUCLEOTIDE SEQUENCE</scope>
    <source>
        <strain evidence="1">73W</strain>
    </source>
</reference>
<gene>
    <name evidence="1" type="ORF">ABOZ73_07645</name>
</gene>
<proteinExistence type="predicted"/>
<name>A0AB39KXA7_9CAUL</name>
<organism evidence="1">
    <name type="scientific">Caulobacter sp. 73W</name>
    <dbReference type="NCBI Taxonomy" id="3161137"/>
    <lineage>
        <taxon>Bacteria</taxon>
        <taxon>Pseudomonadati</taxon>
        <taxon>Pseudomonadota</taxon>
        <taxon>Alphaproteobacteria</taxon>
        <taxon>Caulobacterales</taxon>
        <taxon>Caulobacteraceae</taxon>
        <taxon>Caulobacter</taxon>
    </lineage>
</organism>
<protein>
    <submittedName>
        <fullName evidence="1">Uncharacterized protein</fullName>
    </submittedName>
</protein>